<dbReference type="InterPro" id="IPR050834">
    <property type="entry name" value="Glycosyltransf_2"/>
</dbReference>
<dbReference type="GO" id="GO:0016757">
    <property type="term" value="F:glycosyltransferase activity"/>
    <property type="evidence" value="ECO:0007669"/>
    <property type="project" value="UniProtKB-KW"/>
</dbReference>
<keyword evidence="2" id="KW-0328">Glycosyltransferase</keyword>
<dbReference type="Pfam" id="PF00535">
    <property type="entry name" value="Glycos_transf_2"/>
    <property type="match status" value="1"/>
</dbReference>
<dbReference type="Proteomes" id="UP000095384">
    <property type="component" value="Unassembled WGS sequence"/>
</dbReference>
<organism evidence="5 6">
    <name type="scientific">Agathobacter rectalis</name>
    <dbReference type="NCBI Taxonomy" id="39491"/>
    <lineage>
        <taxon>Bacteria</taxon>
        <taxon>Bacillati</taxon>
        <taxon>Bacillota</taxon>
        <taxon>Clostridia</taxon>
        <taxon>Lachnospirales</taxon>
        <taxon>Lachnospiraceae</taxon>
        <taxon>Agathobacter</taxon>
    </lineage>
</organism>
<gene>
    <name evidence="5" type="primary">kfoC_1</name>
    <name evidence="5" type="ORF">ERS852417_00566</name>
</gene>
<dbReference type="OMA" id="MTVAYQK"/>
<name>A0A173Y192_9FIRM</name>
<feature type="domain" description="Glycosyltransferase 2-like" evidence="4">
    <location>
        <begin position="9"/>
        <end position="167"/>
    </location>
</feature>
<sequence length="288" mass="33976">MSKYDVSISVIMGVYNQNDEKVLREAVDSILNQTFKDFEFIIYDDGSQPDAALILEKIKKIDPRIVLIGQEKNHGLAFSLNACIEQARGKYIARMDADDISDPNRLKVQYDFLEKNPQYSWCGCNARLLDENGIWGTREMPEAPAEKDYLKYSPYIHPTVMYRASLFEETDGYKVSEETLLCEDYEIFMRLRQMGKRGYNIQETLFTYREDSDSYRRRDFKRGINEAKVRFENFNKLHVLFPTGWVYVFRPIIACLVPREMIYILKRMKTRKKPWKKELESELIITGK</sequence>
<protein>
    <submittedName>
        <fullName evidence="5">Chondroitin polymerase</fullName>
    </submittedName>
</protein>
<evidence type="ECO:0000313" key="5">
    <source>
        <dbReference type="EMBL" id="CUN57016.1"/>
    </source>
</evidence>
<dbReference type="InterPro" id="IPR029044">
    <property type="entry name" value="Nucleotide-diphossugar_trans"/>
</dbReference>
<proteinExistence type="inferred from homology"/>
<evidence type="ECO:0000259" key="4">
    <source>
        <dbReference type="Pfam" id="PF00535"/>
    </source>
</evidence>
<dbReference type="EMBL" id="CYYW01000003">
    <property type="protein sequence ID" value="CUN57016.1"/>
    <property type="molecule type" value="Genomic_DNA"/>
</dbReference>
<reference evidence="5 6" key="1">
    <citation type="submission" date="2015-09" db="EMBL/GenBank/DDBJ databases">
        <authorList>
            <consortium name="Pathogen Informatics"/>
        </authorList>
    </citation>
    <scope>NUCLEOTIDE SEQUENCE [LARGE SCALE GENOMIC DNA]</scope>
    <source>
        <strain evidence="5 6">2789STDY5608860</strain>
    </source>
</reference>
<keyword evidence="3" id="KW-0808">Transferase</keyword>
<accession>A0A173Y192</accession>
<dbReference type="PANTHER" id="PTHR43685">
    <property type="entry name" value="GLYCOSYLTRANSFERASE"/>
    <property type="match status" value="1"/>
</dbReference>
<evidence type="ECO:0000256" key="3">
    <source>
        <dbReference type="ARBA" id="ARBA00022679"/>
    </source>
</evidence>
<dbReference type="RefSeq" id="WP_012743527.1">
    <property type="nucleotide sequence ID" value="NZ_CP092643.1"/>
</dbReference>
<evidence type="ECO:0000313" key="6">
    <source>
        <dbReference type="Proteomes" id="UP000095384"/>
    </source>
</evidence>
<dbReference type="Gene3D" id="3.90.550.10">
    <property type="entry name" value="Spore Coat Polysaccharide Biosynthesis Protein SpsA, Chain A"/>
    <property type="match status" value="1"/>
</dbReference>
<dbReference type="SUPFAM" id="SSF53448">
    <property type="entry name" value="Nucleotide-diphospho-sugar transferases"/>
    <property type="match status" value="1"/>
</dbReference>
<dbReference type="GeneID" id="86989485"/>
<dbReference type="AlphaFoldDB" id="A0A173Y192"/>
<dbReference type="PANTHER" id="PTHR43685:SF5">
    <property type="entry name" value="GLYCOSYLTRANSFERASE EPSE-RELATED"/>
    <property type="match status" value="1"/>
</dbReference>
<comment type="similarity">
    <text evidence="1">Belongs to the glycosyltransferase 2 family.</text>
</comment>
<evidence type="ECO:0000256" key="1">
    <source>
        <dbReference type="ARBA" id="ARBA00006739"/>
    </source>
</evidence>
<dbReference type="InterPro" id="IPR001173">
    <property type="entry name" value="Glyco_trans_2-like"/>
</dbReference>
<evidence type="ECO:0000256" key="2">
    <source>
        <dbReference type="ARBA" id="ARBA00022676"/>
    </source>
</evidence>